<dbReference type="GO" id="GO:0016020">
    <property type="term" value="C:membrane"/>
    <property type="evidence" value="ECO:0007669"/>
    <property type="project" value="UniProtKB-SubCell"/>
</dbReference>
<keyword evidence="2" id="KW-0812">Transmembrane</keyword>
<dbReference type="AlphaFoldDB" id="A0AAD8HVI0"/>
<evidence type="ECO:0000256" key="4">
    <source>
        <dbReference type="ARBA" id="ARBA00023136"/>
    </source>
</evidence>
<dbReference type="InterPro" id="IPR044772">
    <property type="entry name" value="NO3_transporter"/>
</dbReference>
<protein>
    <recommendedName>
        <fullName evidence="7">Major facilitator superfamily (MFS) profile domain-containing protein</fullName>
    </recommendedName>
</protein>
<name>A0AAD8HVI0_9APIA</name>
<dbReference type="Proteomes" id="UP001237642">
    <property type="component" value="Unassembled WGS sequence"/>
</dbReference>
<dbReference type="PANTHER" id="PTHR23515">
    <property type="entry name" value="HIGH-AFFINITY NITRATE TRANSPORTER 2.3"/>
    <property type="match status" value="1"/>
</dbReference>
<comment type="subcellular location">
    <subcellularLocation>
        <location evidence="1">Membrane</location>
        <topology evidence="1">Multi-pass membrane protein</topology>
    </subcellularLocation>
</comment>
<dbReference type="GO" id="GO:0015112">
    <property type="term" value="F:nitrate transmembrane transporter activity"/>
    <property type="evidence" value="ECO:0007669"/>
    <property type="project" value="InterPro"/>
</dbReference>
<keyword evidence="6" id="KW-1185">Reference proteome</keyword>
<gene>
    <name evidence="5" type="ORF">POM88_029767</name>
</gene>
<reference evidence="5" key="2">
    <citation type="submission" date="2023-05" db="EMBL/GenBank/DDBJ databases">
        <authorList>
            <person name="Schelkunov M.I."/>
        </authorList>
    </citation>
    <scope>NUCLEOTIDE SEQUENCE</scope>
    <source>
        <strain evidence="5">Hsosn_3</strain>
        <tissue evidence="5">Leaf</tissue>
    </source>
</reference>
<reference evidence="5" key="1">
    <citation type="submission" date="2023-02" db="EMBL/GenBank/DDBJ databases">
        <title>Genome of toxic invasive species Heracleum sosnowskyi carries increased number of genes despite the absence of recent whole-genome duplications.</title>
        <authorList>
            <person name="Schelkunov M."/>
            <person name="Shtratnikova V."/>
            <person name="Makarenko M."/>
            <person name="Klepikova A."/>
            <person name="Omelchenko D."/>
            <person name="Novikova G."/>
            <person name="Obukhova E."/>
            <person name="Bogdanov V."/>
            <person name="Penin A."/>
            <person name="Logacheva M."/>
        </authorList>
    </citation>
    <scope>NUCLEOTIDE SEQUENCE</scope>
    <source>
        <strain evidence="5">Hsosn_3</strain>
        <tissue evidence="5">Leaf</tissue>
    </source>
</reference>
<keyword evidence="3" id="KW-1133">Transmembrane helix</keyword>
<evidence type="ECO:0000256" key="2">
    <source>
        <dbReference type="ARBA" id="ARBA00022692"/>
    </source>
</evidence>
<evidence type="ECO:0008006" key="7">
    <source>
        <dbReference type="Google" id="ProtNLM"/>
    </source>
</evidence>
<proteinExistence type="predicted"/>
<comment type="caution">
    <text evidence="5">The sequence shown here is derived from an EMBL/GenBank/DDBJ whole genome shotgun (WGS) entry which is preliminary data.</text>
</comment>
<accession>A0AAD8HVI0</accession>
<evidence type="ECO:0000256" key="1">
    <source>
        <dbReference type="ARBA" id="ARBA00004141"/>
    </source>
</evidence>
<keyword evidence="4" id="KW-0472">Membrane</keyword>
<sequence>MAASEGSFGTSMHGASGREQSFALSVTSPEVPPPVPIIRDNINLTRSDIRNDGVAPVSGSIFSRLVMGVVCDLIGPRHGCAVINILAAPIVFSMAFVSSAQKDT</sequence>
<dbReference type="EMBL" id="JAUIZM010000007">
    <property type="protein sequence ID" value="KAK1373574.1"/>
    <property type="molecule type" value="Genomic_DNA"/>
</dbReference>
<evidence type="ECO:0000313" key="5">
    <source>
        <dbReference type="EMBL" id="KAK1373574.1"/>
    </source>
</evidence>
<evidence type="ECO:0000256" key="3">
    <source>
        <dbReference type="ARBA" id="ARBA00022989"/>
    </source>
</evidence>
<organism evidence="5 6">
    <name type="scientific">Heracleum sosnowskyi</name>
    <dbReference type="NCBI Taxonomy" id="360622"/>
    <lineage>
        <taxon>Eukaryota</taxon>
        <taxon>Viridiplantae</taxon>
        <taxon>Streptophyta</taxon>
        <taxon>Embryophyta</taxon>
        <taxon>Tracheophyta</taxon>
        <taxon>Spermatophyta</taxon>
        <taxon>Magnoliopsida</taxon>
        <taxon>eudicotyledons</taxon>
        <taxon>Gunneridae</taxon>
        <taxon>Pentapetalae</taxon>
        <taxon>asterids</taxon>
        <taxon>campanulids</taxon>
        <taxon>Apiales</taxon>
        <taxon>Apiaceae</taxon>
        <taxon>Apioideae</taxon>
        <taxon>apioid superclade</taxon>
        <taxon>Tordylieae</taxon>
        <taxon>Tordyliinae</taxon>
        <taxon>Heracleum</taxon>
    </lineage>
</organism>
<evidence type="ECO:0000313" key="6">
    <source>
        <dbReference type="Proteomes" id="UP001237642"/>
    </source>
</evidence>